<dbReference type="GO" id="GO:0006979">
    <property type="term" value="P:response to oxidative stress"/>
    <property type="evidence" value="ECO:0007669"/>
    <property type="project" value="TreeGrafter"/>
</dbReference>
<dbReference type="KEGG" id="msil:METEAL_25950"/>
<dbReference type="InterPro" id="IPR019752">
    <property type="entry name" value="Pyrv/ketoisovalerate_OxRed_cat"/>
</dbReference>
<dbReference type="RefSeq" id="WP_316412085.1">
    <property type="nucleotide sequence ID" value="NZ_AP027080.1"/>
</dbReference>
<name>A0AA48GI90_9BACT</name>
<reference evidence="5" key="1">
    <citation type="journal article" date="2023" name="Int. J. Syst. Evol. Microbiol.">
        <title>Mesoterricola silvestris gen. nov., sp. nov., Mesoterricola sediminis sp. nov., Geothrix oryzae sp. nov., Geothrix edaphica sp. nov., Geothrix rubra sp. nov., and Geothrix limicola sp. nov., six novel members of Acidobacteriota isolated from soils.</title>
        <authorList>
            <person name="Itoh H."/>
            <person name="Sugisawa Y."/>
            <person name="Mise K."/>
            <person name="Xu Z."/>
            <person name="Kuniyasu M."/>
            <person name="Ushijima N."/>
            <person name="Kawano K."/>
            <person name="Kobayashi E."/>
            <person name="Shiratori Y."/>
            <person name="Masuda Y."/>
            <person name="Senoo K."/>
        </authorList>
    </citation>
    <scope>NUCLEOTIDE SEQUENCE [LARGE SCALE GENOMIC DNA]</scope>
    <source>
        <strain evidence="5">W79</strain>
    </source>
</reference>
<feature type="domain" description="Pyruvate flavodoxin/ferredoxin oxidoreductase pyrimidine binding" evidence="3">
    <location>
        <begin position="228"/>
        <end position="391"/>
    </location>
</feature>
<organism evidence="4 5">
    <name type="scientific">Mesoterricola silvestris</name>
    <dbReference type="NCBI Taxonomy" id="2927979"/>
    <lineage>
        <taxon>Bacteria</taxon>
        <taxon>Pseudomonadati</taxon>
        <taxon>Acidobacteriota</taxon>
        <taxon>Holophagae</taxon>
        <taxon>Holophagales</taxon>
        <taxon>Holophagaceae</taxon>
        <taxon>Mesoterricola</taxon>
    </lineage>
</organism>
<dbReference type="InterPro" id="IPR002869">
    <property type="entry name" value="Pyrv_flavodox_OxRed_cen"/>
</dbReference>
<keyword evidence="5" id="KW-1185">Reference proteome</keyword>
<dbReference type="EMBL" id="AP027080">
    <property type="protein sequence ID" value="BDU73421.1"/>
    <property type="molecule type" value="Genomic_DNA"/>
</dbReference>
<dbReference type="PANTHER" id="PTHR32154:SF29">
    <property type="entry name" value="BLR6743 PROTEIN"/>
    <property type="match status" value="1"/>
</dbReference>
<dbReference type="InterPro" id="IPR002880">
    <property type="entry name" value="Pyrv_Fd/Flavodoxin_OxRdtase_N"/>
</dbReference>
<accession>A0AA48GI90</accession>
<dbReference type="Gene3D" id="3.40.50.920">
    <property type="match status" value="1"/>
</dbReference>
<dbReference type="SUPFAM" id="SSF52518">
    <property type="entry name" value="Thiamin diphosphate-binding fold (THDP-binding)"/>
    <property type="match status" value="1"/>
</dbReference>
<dbReference type="SUPFAM" id="SSF52922">
    <property type="entry name" value="TK C-terminal domain-like"/>
    <property type="match status" value="1"/>
</dbReference>
<dbReference type="Proteomes" id="UP001238179">
    <property type="component" value="Chromosome"/>
</dbReference>
<evidence type="ECO:0000256" key="1">
    <source>
        <dbReference type="ARBA" id="ARBA00023002"/>
    </source>
</evidence>
<dbReference type="AlphaFoldDB" id="A0AA48GI90"/>
<evidence type="ECO:0000313" key="4">
    <source>
        <dbReference type="EMBL" id="BDU73421.1"/>
    </source>
</evidence>
<dbReference type="Pfam" id="PF01855">
    <property type="entry name" value="POR_N"/>
    <property type="match status" value="1"/>
</dbReference>
<dbReference type="CDD" id="cd07034">
    <property type="entry name" value="TPP_PYR_PFOR_IOR-alpha_like"/>
    <property type="match status" value="1"/>
</dbReference>
<dbReference type="InterPro" id="IPR050722">
    <property type="entry name" value="Pyruvate:ferred/Flavod_OxRd"/>
</dbReference>
<sequence length="606" mass="65841">MLTQSATVEAVDGGTLVNDFSIEVATVNGSGSQTANIVLMRTIFQMGVPVSGKNLFPSNIAGLPTWFQIRANHKGYKARKAGIDLMICMNPETAKEDVAKVRPGTLLIYDEPLKLDALRSDLHFCAVPFQKLVAAACPEPKLHKLVKNMIYVGVAAQMLDLDMDEVKAAIAKQLDGKQKAIDLNQGAVQAGFDWAAAEAPRQNRLKIVRDDKTQGQIIVDGNTACALGAMFAGVTVVAWYPITPSSSAIENLIDYAKVYRKDPVTGKLNVAIVQMEDEIASAGVVVGAGWAGARAMTATSGPGISLMSEFIGLGYFAECPGVFLDVTRMGPSTGLPTRTSQGDVELCAKCSHGDTLHICLYPGSMEECFQFTYQAFDLAERYQTPVFVVSDLDLGMQNWASQPFAYPEGDFDRGKVLGEEELKVIQDWGRYKDVDGDGVCQRTLPGTPGGKGAYFARGTGHNPYALYSEKPEEFLATVDRLKKKFLTARASVPGPLLTGPGVQRGILAYGSSDPAVVEARDLLSEKHGKDTDYLRVRALPFTDAVEEFIASHDVVYVVEQNRDGQMTNLLREFFPQHSMRMKKVLHYDSTAITAQTIVDQINAAEN</sequence>
<evidence type="ECO:0000313" key="5">
    <source>
        <dbReference type="Proteomes" id="UP001238179"/>
    </source>
</evidence>
<evidence type="ECO:0000259" key="3">
    <source>
        <dbReference type="Pfam" id="PF01855"/>
    </source>
</evidence>
<protein>
    <submittedName>
        <fullName evidence="4">Pyruvate ferredoxin oxidoreductase</fullName>
    </submittedName>
</protein>
<dbReference type="Gene3D" id="3.40.920.10">
    <property type="entry name" value="Pyruvate-ferredoxin oxidoreductase, PFOR, domain III"/>
    <property type="match status" value="1"/>
</dbReference>
<dbReference type="InterPro" id="IPR029061">
    <property type="entry name" value="THDP-binding"/>
</dbReference>
<proteinExistence type="predicted"/>
<feature type="domain" description="Pyruvate/ketoisovalerate oxidoreductase catalytic" evidence="2">
    <location>
        <begin position="29"/>
        <end position="193"/>
    </location>
</feature>
<dbReference type="PANTHER" id="PTHR32154">
    <property type="entry name" value="PYRUVATE-FLAVODOXIN OXIDOREDUCTASE-RELATED"/>
    <property type="match status" value="1"/>
</dbReference>
<dbReference type="InterPro" id="IPR022367">
    <property type="entry name" value="2-oxoacid/accept_OxRdtase_asu"/>
</dbReference>
<dbReference type="GO" id="GO:0016903">
    <property type="term" value="F:oxidoreductase activity, acting on the aldehyde or oxo group of donors"/>
    <property type="evidence" value="ECO:0007669"/>
    <property type="project" value="InterPro"/>
</dbReference>
<dbReference type="SUPFAM" id="SSF53323">
    <property type="entry name" value="Pyruvate-ferredoxin oxidoreductase, PFOR, domain III"/>
    <property type="match status" value="1"/>
</dbReference>
<dbReference type="Gene3D" id="3.40.50.970">
    <property type="match status" value="1"/>
</dbReference>
<dbReference type="NCBIfam" id="TIGR03710">
    <property type="entry name" value="OAFO_sf"/>
    <property type="match status" value="1"/>
</dbReference>
<gene>
    <name evidence="4" type="ORF">METEAL_25950</name>
</gene>
<dbReference type="Pfam" id="PF01558">
    <property type="entry name" value="POR"/>
    <property type="match status" value="1"/>
</dbReference>
<keyword evidence="1" id="KW-0560">Oxidoreductase</keyword>
<dbReference type="FunFam" id="3.40.50.970:FF:000022">
    <property type="entry name" value="2-oxoglutarate ferredoxin oxidoreductase alpha subunit"/>
    <property type="match status" value="1"/>
</dbReference>
<dbReference type="InterPro" id="IPR009014">
    <property type="entry name" value="Transketo_C/PFOR_II"/>
</dbReference>
<keyword evidence="4" id="KW-0670">Pyruvate</keyword>
<evidence type="ECO:0000259" key="2">
    <source>
        <dbReference type="Pfam" id="PF01558"/>
    </source>
</evidence>